<protein>
    <recommendedName>
        <fullName evidence="3">Cell envelope-related transcriptional attenuator domain-containing protein</fullName>
    </recommendedName>
</protein>
<keyword evidence="1" id="KW-0472">Membrane</keyword>
<evidence type="ECO:0000256" key="1">
    <source>
        <dbReference type="SAM" id="Phobius"/>
    </source>
</evidence>
<evidence type="ECO:0008006" key="3">
    <source>
        <dbReference type="Google" id="ProtNLM"/>
    </source>
</evidence>
<dbReference type="InterPro" id="IPR025101">
    <property type="entry name" value="DUF4012"/>
</dbReference>
<comment type="caution">
    <text evidence="2">The sequence shown here is derived from an EMBL/GenBank/DDBJ whole genome shotgun (WGS) entry which is preliminary data.</text>
</comment>
<gene>
    <name evidence="2" type="ORF">SDC9_30546</name>
</gene>
<feature type="transmembrane region" description="Helical" evidence="1">
    <location>
        <begin position="7"/>
        <end position="27"/>
    </location>
</feature>
<keyword evidence="1" id="KW-1133">Transmembrane helix</keyword>
<dbReference type="EMBL" id="VSSQ01000191">
    <property type="protein sequence ID" value="MPL84581.1"/>
    <property type="molecule type" value="Genomic_DNA"/>
</dbReference>
<keyword evidence="1" id="KW-0812">Transmembrane</keyword>
<dbReference type="Pfam" id="PF13196">
    <property type="entry name" value="DUF4012"/>
    <property type="match status" value="1"/>
</dbReference>
<dbReference type="AlphaFoldDB" id="A0A644V073"/>
<name>A0A644V073_9ZZZZ</name>
<proteinExistence type="predicted"/>
<sequence>MERKNKLIIAIAVVSAIGILAVAWGTFLHGPDLSSGDRNILVLAGDKTEQPGGAVDMAFMVTLENGSIKNYTAIYPGGKTHPTQPAPGNLQGKMLLHDCLWNGQEQGMQYAKEIVESNTGMHADAVVVVYNEGLDSIINSVGPLKIDGVETNLSATDIIRENDNYSGYKGRTSAITGTMSRGDAVMVLVKALSQAAEDPDKKNTMVKTALSEYSKGNILMTPKGSFIGLMSTKGFEKLL</sequence>
<reference evidence="2" key="1">
    <citation type="submission" date="2019-08" db="EMBL/GenBank/DDBJ databases">
        <authorList>
            <person name="Kucharzyk K."/>
            <person name="Murdoch R.W."/>
            <person name="Higgins S."/>
            <person name="Loffler F."/>
        </authorList>
    </citation>
    <scope>NUCLEOTIDE SEQUENCE</scope>
</reference>
<accession>A0A644V073</accession>
<evidence type="ECO:0000313" key="2">
    <source>
        <dbReference type="EMBL" id="MPL84581.1"/>
    </source>
</evidence>
<organism evidence="2">
    <name type="scientific">bioreactor metagenome</name>
    <dbReference type="NCBI Taxonomy" id="1076179"/>
    <lineage>
        <taxon>unclassified sequences</taxon>
        <taxon>metagenomes</taxon>
        <taxon>ecological metagenomes</taxon>
    </lineage>
</organism>